<evidence type="ECO:0000313" key="1">
    <source>
        <dbReference type="EMBL" id="HAE1763622.1"/>
    </source>
</evidence>
<name>A0A726X755_SALER</name>
<reference evidence="1" key="2">
    <citation type="submission" date="2018-07" db="EMBL/GenBank/DDBJ databases">
        <authorList>
            <consortium name="NCBI Pathogen Detection Project"/>
        </authorList>
    </citation>
    <scope>NUCLEOTIDE SEQUENCE</scope>
    <source>
        <strain evidence="1">N27373</strain>
    </source>
</reference>
<sequence>MANYVSGNIISQSYVHVNPKWLSGISSSEKKSRIAAIEAEITRFAKSRIPFFIGNDVHIEVEFTEGSIKAKITAYGKILPILGGLVIAYPQFSEGVRVAVKDAHDLGSYINSELLFQTGAKHKSERKSVEARLGVFGVMDRVNGKINDLGSIGDQKSASASATYKKILLLHDDILAALDKISSSAIDDTDADTAAKMWLDGIKSLNLGKIHFSLNNASDENSYKLLIVERERIVVFLEQYKK</sequence>
<comment type="caution">
    <text evidence="1">The sequence shown here is derived from an EMBL/GenBank/DDBJ whole genome shotgun (WGS) entry which is preliminary data.</text>
</comment>
<reference evidence="1" key="1">
    <citation type="journal article" date="2018" name="Genome Biol.">
        <title>SKESA: strategic k-mer extension for scrupulous assemblies.</title>
        <authorList>
            <person name="Souvorov A."/>
            <person name="Agarwala R."/>
            <person name="Lipman D.J."/>
        </authorList>
    </citation>
    <scope>NUCLEOTIDE SEQUENCE</scope>
    <source>
        <strain evidence="1">N27373</strain>
    </source>
</reference>
<proteinExistence type="predicted"/>
<organism evidence="1">
    <name type="scientific">Salmonella enterica</name>
    <name type="common">Salmonella choleraesuis</name>
    <dbReference type="NCBI Taxonomy" id="28901"/>
    <lineage>
        <taxon>Bacteria</taxon>
        <taxon>Pseudomonadati</taxon>
        <taxon>Pseudomonadota</taxon>
        <taxon>Gammaproteobacteria</taxon>
        <taxon>Enterobacterales</taxon>
        <taxon>Enterobacteriaceae</taxon>
        <taxon>Salmonella</taxon>
    </lineage>
</organism>
<gene>
    <name evidence="1" type="ORF">GNB07_004770</name>
</gene>
<protein>
    <submittedName>
        <fullName evidence="1">Uncharacterized protein</fullName>
    </submittedName>
</protein>
<dbReference type="AlphaFoldDB" id="A0A726X755"/>
<accession>A0A726X755</accession>
<dbReference type="EMBL" id="DAARBQ010000045">
    <property type="protein sequence ID" value="HAE1763622.1"/>
    <property type="molecule type" value="Genomic_DNA"/>
</dbReference>